<keyword evidence="3" id="KW-1185">Reference proteome</keyword>
<feature type="region of interest" description="Disordered" evidence="1">
    <location>
        <begin position="184"/>
        <end position="249"/>
    </location>
</feature>
<dbReference type="RefSeq" id="WP_344677346.1">
    <property type="nucleotide sequence ID" value="NZ_BAAAUX010000001.1"/>
</dbReference>
<name>A0ABN3V0D0_9PSEU</name>
<sequence length="249" mass="27340">MTELDTRPESTLAERQQYDHLSKLGKWAMDAQQANVVAQSLARTKFVPEAMQGKPAEITAAILTGQEIGLEPMSALRSLDIIQGTPAMRAHALRGLVQSRGHEVWIEDSSDTRVVAKGRRNGSDVIQTVVWDMDRAKKMELTGKPNWRKMPQHMLIARATAEVCRLIASDVLLGMPYATEELDDEVTVDESPAVRQPKGPRRTAQRKPLAAAPAPELEEPTGEDSAEDADSVAPVERSSDDPSFDLHVA</sequence>
<evidence type="ECO:0000256" key="1">
    <source>
        <dbReference type="SAM" id="MobiDB-lite"/>
    </source>
</evidence>
<gene>
    <name evidence="2" type="ORF">GCM10010470_01610</name>
</gene>
<proteinExistence type="predicted"/>
<evidence type="ECO:0000313" key="2">
    <source>
        <dbReference type="EMBL" id="GAA2773582.1"/>
    </source>
</evidence>
<feature type="compositionally biased region" description="Acidic residues" evidence="1">
    <location>
        <begin position="216"/>
        <end position="230"/>
    </location>
</feature>
<dbReference type="EMBL" id="BAAAUX010000001">
    <property type="protein sequence ID" value="GAA2773582.1"/>
    <property type="molecule type" value="Genomic_DNA"/>
</dbReference>
<comment type="caution">
    <text evidence="2">The sequence shown here is derived from an EMBL/GenBank/DDBJ whole genome shotgun (WGS) entry which is preliminary data.</text>
</comment>
<reference evidence="2 3" key="1">
    <citation type="journal article" date="2019" name="Int. J. Syst. Evol. Microbiol.">
        <title>The Global Catalogue of Microorganisms (GCM) 10K type strain sequencing project: providing services to taxonomists for standard genome sequencing and annotation.</title>
        <authorList>
            <consortium name="The Broad Institute Genomics Platform"/>
            <consortium name="The Broad Institute Genome Sequencing Center for Infectious Disease"/>
            <person name="Wu L."/>
            <person name="Ma J."/>
        </authorList>
    </citation>
    <scope>NUCLEOTIDE SEQUENCE [LARGE SCALE GENOMIC DNA]</scope>
    <source>
        <strain evidence="2 3">JCM 9383</strain>
    </source>
</reference>
<protein>
    <submittedName>
        <fullName evidence="2">Uncharacterized protein</fullName>
    </submittedName>
</protein>
<dbReference type="Proteomes" id="UP001500979">
    <property type="component" value="Unassembled WGS sequence"/>
</dbReference>
<organism evidence="2 3">
    <name type="scientific">Saccharopolyspora taberi</name>
    <dbReference type="NCBI Taxonomy" id="60895"/>
    <lineage>
        <taxon>Bacteria</taxon>
        <taxon>Bacillati</taxon>
        <taxon>Actinomycetota</taxon>
        <taxon>Actinomycetes</taxon>
        <taxon>Pseudonocardiales</taxon>
        <taxon>Pseudonocardiaceae</taxon>
        <taxon>Saccharopolyspora</taxon>
    </lineage>
</organism>
<accession>A0ABN3V0D0</accession>
<evidence type="ECO:0000313" key="3">
    <source>
        <dbReference type="Proteomes" id="UP001500979"/>
    </source>
</evidence>